<evidence type="ECO:0000313" key="2">
    <source>
        <dbReference type="EMBL" id="TNN56721.1"/>
    </source>
</evidence>
<feature type="region of interest" description="Disordered" evidence="1">
    <location>
        <begin position="59"/>
        <end position="84"/>
    </location>
</feature>
<keyword evidence="3" id="KW-1185">Reference proteome</keyword>
<feature type="compositionally biased region" description="Basic and acidic residues" evidence="1">
    <location>
        <begin position="65"/>
        <end position="78"/>
    </location>
</feature>
<comment type="caution">
    <text evidence="2">The sequence shown here is derived from an EMBL/GenBank/DDBJ whole genome shotgun (WGS) entry which is preliminary data.</text>
</comment>
<protein>
    <submittedName>
        <fullName evidence="2">Uncharacterized protein</fullName>
    </submittedName>
</protein>
<gene>
    <name evidence="2" type="ORF">EYF80_033066</name>
</gene>
<proteinExistence type="predicted"/>
<sequence>MLVLKHLHITTVQVRLRLLSTPPRKIPPTLQTHNGRLLMTGSDMTRLHDNESALAFLNRSLHPGRPREDRRSQVETSRRGTGIP</sequence>
<evidence type="ECO:0000313" key="3">
    <source>
        <dbReference type="Proteomes" id="UP000314294"/>
    </source>
</evidence>
<accession>A0A4Z2GTR3</accession>
<dbReference type="EMBL" id="SRLO01000422">
    <property type="protein sequence ID" value="TNN56721.1"/>
    <property type="molecule type" value="Genomic_DNA"/>
</dbReference>
<dbReference type="AlphaFoldDB" id="A0A4Z2GTR3"/>
<dbReference type="Proteomes" id="UP000314294">
    <property type="component" value="Unassembled WGS sequence"/>
</dbReference>
<reference evidence="2 3" key="1">
    <citation type="submission" date="2019-03" db="EMBL/GenBank/DDBJ databases">
        <title>First draft genome of Liparis tanakae, snailfish: a comprehensive survey of snailfish specific genes.</title>
        <authorList>
            <person name="Kim W."/>
            <person name="Song I."/>
            <person name="Jeong J.-H."/>
            <person name="Kim D."/>
            <person name="Kim S."/>
            <person name="Ryu S."/>
            <person name="Song J.Y."/>
            <person name="Lee S.K."/>
        </authorList>
    </citation>
    <scope>NUCLEOTIDE SEQUENCE [LARGE SCALE GENOMIC DNA]</scope>
    <source>
        <tissue evidence="2">Muscle</tissue>
    </source>
</reference>
<name>A0A4Z2GTR3_9TELE</name>
<organism evidence="2 3">
    <name type="scientific">Liparis tanakae</name>
    <name type="common">Tanaka's snailfish</name>
    <dbReference type="NCBI Taxonomy" id="230148"/>
    <lineage>
        <taxon>Eukaryota</taxon>
        <taxon>Metazoa</taxon>
        <taxon>Chordata</taxon>
        <taxon>Craniata</taxon>
        <taxon>Vertebrata</taxon>
        <taxon>Euteleostomi</taxon>
        <taxon>Actinopterygii</taxon>
        <taxon>Neopterygii</taxon>
        <taxon>Teleostei</taxon>
        <taxon>Neoteleostei</taxon>
        <taxon>Acanthomorphata</taxon>
        <taxon>Eupercaria</taxon>
        <taxon>Perciformes</taxon>
        <taxon>Cottioidei</taxon>
        <taxon>Cottales</taxon>
        <taxon>Liparidae</taxon>
        <taxon>Liparis</taxon>
    </lineage>
</organism>
<evidence type="ECO:0000256" key="1">
    <source>
        <dbReference type="SAM" id="MobiDB-lite"/>
    </source>
</evidence>